<organism evidence="2 3">
    <name type="scientific">Volvox reticuliferus</name>
    <dbReference type="NCBI Taxonomy" id="1737510"/>
    <lineage>
        <taxon>Eukaryota</taxon>
        <taxon>Viridiplantae</taxon>
        <taxon>Chlorophyta</taxon>
        <taxon>core chlorophytes</taxon>
        <taxon>Chlorophyceae</taxon>
        <taxon>CS clade</taxon>
        <taxon>Chlamydomonadales</taxon>
        <taxon>Volvocaceae</taxon>
        <taxon>Volvox</taxon>
    </lineage>
</organism>
<feature type="region of interest" description="Disordered" evidence="1">
    <location>
        <begin position="106"/>
        <end position="175"/>
    </location>
</feature>
<gene>
    <name evidence="2" type="ORF">Vretimale_15229</name>
</gene>
<dbReference type="AlphaFoldDB" id="A0A8J4GQ51"/>
<accession>A0A8J4GQ51</accession>
<dbReference type="EMBL" id="BNCQ01000040">
    <property type="protein sequence ID" value="GIM11768.1"/>
    <property type="molecule type" value="Genomic_DNA"/>
</dbReference>
<sequence length="213" mass="22771">MNTREAQSGYETPRGHHRGHRERPTPTARCSCLKDLFRGVLSIPPNEDLVFAAIKNTNCACPGNACEHLLGRMLSSATPVASGVDQDVRRINKFIHIAARRELNAVPQLRTPPVPHRTYTPDNGSPTDQPHLGAPGAANADASAPGRSPVTSDTHPDPYTGGGRGGGKGASWSNASLTRGQLRGDIRSTVGLRTSPVQDVVRGHHAGTRWTCR</sequence>
<name>A0A8J4GQ51_9CHLO</name>
<comment type="caution">
    <text evidence="2">The sequence shown here is derived from an EMBL/GenBank/DDBJ whole genome shotgun (WGS) entry which is preliminary data.</text>
</comment>
<feature type="region of interest" description="Disordered" evidence="1">
    <location>
        <begin position="1"/>
        <end position="27"/>
    </location>
</feature>
<feature type="compositionally biased region" description="Low complexity" evidence="1">
    <location>
        <begin position="133"/>
        <end position="146"/>
    </location>
</feature>
<proteinExistence type="predicted"/>
<evidence type="ECO:0000256" key="1">
    <source>
        <dbReference type="SAM" id="MobiDB-lite"/>
    </source>
</evidence>
<protein>
    <submittedName>
        <fullName evidence="2">Uncharacterized protein</fullName>
    </submittedName>
</protein>
<feature type="compositionally biased region" description="Polar residues" evidence="1">
    <location>
        <begin position="1"/>
        <end position="10"/>
    </location>
</feature>
<feature type="compositionally biased region" description="Gly residues" evidence="1">
    <location>
        <begin position="160"/>
        <end position="169"/>
    </location>
</feature>
<evidence type="ECO:0000313" key="3">
    <source>
        <dbReference type="Proteomes" id="UP000722791"/>
    </source>
</evidence>
<dbReference type="Proteomes" id="UP000722791">
    <property type="component" value="Unassembled WGS sequence"/>
</dbReference>
<feature type="non-terminal residue" evidence="2">
    <location>
        <position position="213"/>
    </location>
</feature>
<reference evidence="2" key="1">
    <citation type="journal article" date="2021" name="Proc. Natl. Acad. Sci. U.S.A.">
        <title>Three genomes in the algal genus Volvox reveal the fate of a haploid sex-determining region after a transition to homothallism.</title>
        <authorList>
            <person name="Yamamoto K."/>
            <person name="Hamaji T."/>
            <person name="Kawai-Toyooka H."/>
            <person name="Matsuzaki R."/>
            <person name="Takahashi F."/>
            <person name="Nishimura Y."/>
            <person name="Kawachi M."/>
            <person name="Noguchi H."/>
            <person name="Minakuchi Y."/>
            <person name="Umen J.G."/>
            <person name="Toyoda A."/>
            <person name="Nozaki H."/>
        </authorList>
    </citation>
    <scope>NUCLEOTIDE SEQUENCE</scope>
    <source>
        <strain evidence="2">NIES-3785</strain>
    </source>
</reference>
<evidence type="ECO:0000313" key="2">
    <source>
        <dbReference type="EMBL" id="GIM11768.1"/>
    </source>
</evidence>